<dbReference type="InterPro" id="IPR001611">
    <property type="entry name" value="Leu-rich_rpt"/>
</dbReference>
<dbReference type="Pfam" id="PF00560">
    <property type="entry name" value="LRR_1"/>
    <property type="match status" value="1"/>
</dbReference>
<keyword evidence="5" id="KW-0812">Transmembrane</keyword>
<feature type="signal peptide" evidence="11">
    <location>
        <begin position="1"/>
        <end position="23"/>
    </location>
</feature>
<organism evidence="12 13">
    <name type="scientific">Crenichthys baileyi</name>
    <name type="common">White River springfish</name>
    <dbReference type="NCBI Taxonomy" id="28760"/>
    <lineage>
        <taxon>Eukaryota</taxon>
        <taxon>Metazoa</taxon>
        <taxon>Chordata</taxon>
        <taxon>Craniata</taxon>
        <taxon>Vertebrata</taxon>
        <taxon>Euteleostomi</taxon>
        <taxon>Actinopterygii</taxon>
        <taxon>Neopterygii</taxon>
        <taxon>Teleostei</taxon>
        <taxon>Neoteleostei</taxon>
        <taxon>Acanthomorphata</taxon>
        <taxon>Ovalentaria</taxon>
        <taxon>Atherinomorphae</taxon>
        <taxon>Cyprinodontiformes</taxon>
        <taxon>Goodeidae</taxon>
        <taxon>Crenichthys</taxon>
    </lineage>
</organism>
<dbReference type="Proteomes" id="UP001311232">
    <property type="component" value="Unassembled WGS sequence"/>
</dbReference>
<evidence type="ECO:0000256" key="8">
    <source>
        <dbReference type="ARBA" id="ARBA00022889"/>
    </source>
</evidence>
<evidence type="ECO:0000256" key="7">
    <source>
        <dbReference type="ARBA" id="ARBA00022737"/>
    </source>
</evidence>
<evidence type="ECO:0000256" key="5">
    <source>
        <dbReference type="ARBA" id="ARBA00022692"/>
    </source>
</evidence>
<dbReference type="PANTHER" id="PTHR45842">
    <property type="entry name" value="SYNAPTIC ADHESION-LIKE MOLECULE SALM"/>
    <property type="match status" value="1"/>
</dbReference>
<evidence type="ECO:0000256" key="4">
    <source>
        <dbReference type="ARBA" id="ARBA00022614"/>
    </source>
</evidence>
<dbReference type="AlphaFoldDB" id="A0AAV9RE75"/>
<reference evidence="12 13" key="1">
    <citation type="submission" date="2021-06" db="EMBL/GenBank/DDBJ databases">
        <authorList>
            <person name="Palmer J.M."/>
        </authorList>
    </citation>
    <scope>NUCLEOTIDE SEQUENCE [LARGE SCALE GENOMIC DNA]</scope>
    <source>
        <strain evidence="12 13">MEX-2019</strain>
        <tissue evidence="12">Muscle</tissue>
    </source>
</reference>
<keyword evidence="3" id="KW-1003">Cell membrane</keyword>
<evidence type="ECO:0000256" key="10">
    <source>
        <dbReference type="ARBA" id="ARBA00023136"/>
    </source>
</evidence>
<keyword evidence="8" id="KW-0130">Cell adhesion</keyword>
<evidence type="ECO:0000256" key="9">
    <source>
        <dbReference type="ARBA" id="ARBA00022989"/>
    </source>
</evidence>
<dbReference type="FunFam" id="3.80.10.10:FF:000016">
    <property type="entry name" value="Leucine-rich repeat and fibronectin type III domain-containing protein 1"/>
    <property type="match status" value="1"/>
</dbReference>
<proteinExistence type="predicted"/>
<evidence type="ECO:0000256" key="1">
    <source>
        <dbReference type="ARBA" id="ARBA00004251"/>
    </source>
</evidence>
<evidence type="ECO:0000313" key="13">
    <source>
        <dbReference type="Proteomes" id="UP001311232"/>
    </source>
</evidence>
<keyword evidence="7" id="KW-0677">Repeat</keyword>
<keyword evidence="6 11" id="KW-0732">Signal</keyword>
<dbReference type="GO" id="GO:0043005">
    <property type="term" value="C:neuron projection"/>
    <property type="evidence" value="ECO:0007669"/>
    <property type="project" value="UniProtKB-SubCell"/>
</dbReference>
<evidence type="ECO:0000313" key="12">
    <source>
        <dbReference type="EMBL" id="KAK5607289.1"/>
    </source>
</evidence>
<dbReference type="PROSITE" id="PS51450">
    <property type="entry name" value="LRR"/>
    <property type="match status" value="1"/>
</dbReference>
<evidence type="ECO:0000256" key="3">
    <source>
        <dbReference type="ARBA" id="ARBA00022475"/>
    </source>
</evidence>
<gene>
    <name evidence="12" type="ORF">CRENBAI_002248</name>
</gene>
<dbReference type="SMART" id="SM00369">
    <property type="entry name" value="LRR_TYP"/>
    <property type="match status" value="3"/>
</dbReference>
<dbReference type="Pfam" id="PF13855">
    <property type="entry name" value="LRR_8"/>
    <property type="match status" value="1"/>
</dbReference>
<sequence>MDVLSSLLCPLLVLLSCLPPCLSDMLCPKRCTCQNLLPSYTVLCAKTGLLFVPPNIDRQTAELRLMDNFITTLRHQDFANMTSLIHLTLSRNTISQIRPYTFADLQDLHALHLDANRLTVLDDSHFQGLVNLRHLILANNQLHSISEGAFQVQSHSAGGPAPPLPPTILRAADCKNKWCSV</sequence>
<evidence type="ECO:0000256" key="6">
    <source>
        <dbReference type="ARBA" id="ARBA00022729"/>
    </source>
</evidence>
<keyword evidence="13" id="KW-1185">Reference proteome</keyword>
<dbReference type="GO" id="GO:0007155">
    <property type="term" value="P:cell adhesion"/>
    <property type="evidence" value="ECO:0007669"/>
    <property type="project" value="UniProtKB-KW"/>
</dbReference>
<evidence type="ECO:0000256" key="11">
    <source>
        <dbReference type="SAM" id="SignalP"/>
    </source>
</evidence>
<keyword evidence="9" id="KW-1133">Transmembrane helix</keyword>
<dbReference type="SUPFAM" id="SSF52058">
    <property type="entry name" value="L domain-like"/>
    <property type="match status" value="1"/>
</dbReference>
<keyword evidence="10" id="KW-0472">Membrane</keyword>
<dbReference type="Gene3D" id="3.80.10.10">
    <property type="entry name" value="Ribonuclease Inhibitor"/>
    <property type="match status" value="1"/>
</dbReference>
<dbReference type="GO" id="GO:0005886">
    <property type="term" value="C:plasma membrane"/>
    <property type="evidence" value="ECO:0007669"/>
    <property type="project" value="UniProtKB-SubCell"/>
</dbReference>
<dbReference type="InterPro" id="IPR003591">
    <property type="entry name" value="Leu-rich_rpt_typical-subtyp"/>
</dbReference>
<accession>A0AAV9RE75</accession>
<dbReference type="InterPro" id="IPR050467">
    <property type="entry name" value="LRFN"/>
</dbReference>
<dbReference type="PANTHER" id="PTHR45842:SF5">
    <property type="entry name" value="LEUCINE-RICH REPEAT AND FIBRONECTIN TYPE-III DOMAIN-CONTAINING PROTEIN 3"/>
    <property type="match status" value="1"/>
</dbReference>
<comment type="caution">
    <text evidence="12">The sequence shown here is derived from an EMBL/GenBank/DDBJ whole genome shotgun (WGS) entry which is preliminary data.</text>
</comment>
<dbReference type="InterPro" id="IPR032675">
    <property type="entry name" value="LRR_dom_sf"/>
</dbReference>
<name>A0AAV9RE75_9TELE</name>
<comment type="subcellular location">
    <subcellularLocation>
        <location evidence="1">Cell membrane</location>
        <topology evidence="1">Single-pass type I membrane protein</topology>
    </subcellularLocation>
    <subcellularLocation>
        <location evidence="2">Cell projection</location>
        <location evidence="2">Axon</location>
    </subcellularLocation>
</comment>
<feature type="chain" id="PRO_5043888931" evidence="11">
    <location>
        <begin position="24"/>
        <end position="181"/>
    </location>
</feature>
<evidence type="ECO:0000256" key="2">
    <source>
        <dbReference type="ARBA" id="ARBA00004489"/>
    </source>
</evidence>
<keyword evidence="4" id="KW-0433">Leucine-rich repeat</keyword>
<dbReference type="EMBL" id="JAHHUM010002028">
    <property type="protein sequence ID" value="KAK5607289.1"/>
    <property type="molecule type" value="Genomic_DNA"/>
</dbReference>
<protein>
    <submittedName>
        <fullName evidence="12">Uncharacterized protein</fullName>
    </submittedName>
</protein>